<comment type="caution">
    <text evidence="1">The sequence shown here is derived from an EMBL/GenBank/DDBJ whole genome shotgun (WGS) entry which is preliminary data.</text>
</comment>
<proteinExistence type="predicted"/>
<dbReference type="EMBL" id="QEFC01000256">
    <property type="protein sequence ID" value="KAE9465465.1"/>
    <property type="molecule type" value="Genomic_DNA"/>
</dbReference>
<evidence type="ECO:0000313" key="2">
    <source>
        <dbReference type="Proteomes" id="UP000428333"/>
    </source>
</evidence>
<name>A0A6A4M4G9_9ERIC</name>
<dbReference type="Proteomes" id="UP000428333">
    <property type="component" value="Linkage Group LG02"/>
</dbReference>
<dbReference type="OrthoDB" id="747994at2759"/>
<evidence type="ECO:0000313" key="1">
    <source>
        <dbReference type="EMBL" id="KAE9465465.1"/>
    </source>
</evidence>
<reference evidence="1 2" key="1">
    <citation type="journal article" date="2019" name="Genome Biol. Evol.">
        <title>The Rhododendron genome and chromosomal organization provide insight into shared whole-genome duplications across the heath family (Ericaceae).</title>
        <authorList>
            <person name="Soza V.L."/>
            <person name="Lindsley D."/>
            <person name="Waalkes A."/>
            <person name="Ramage E."/>
            <person name="Patwardhan R.P."/>
            <person name="Burton J.N."/>
            <person name="Adey A."/>
            <person name="Kumar A."/>
            <person name="Qiu R."/>
            <person name="Shendure J."/>
            <person name="Hall B."/>
        </authorList>
    </citation>
    <scope>NUCLEOTIDE SEQUENCE [LARGE SCALE GENOMIC DNA]</scope>
    <source>
        <strain evidence="1">RSF 1966-606</strain>
    </source>
</reference>
<gene>
    <name evidence="1" type="ORF">C3L33_02615</name>
</gene>
<organism evidence="1 2">
    <name type="scientific">Rhododendron williamsianum</name>
    <dbReference type="NCBI Taxonomy" id="262921"/>
    <lineage>
        <taxon>Eukaryota</taxon>
        <taxon>Viridiplantae</taxon>
        <taxon>Streptophyta</taxon>
        <taxon>Embryophyta</taxon>
        <taxon>Tracheophyta</taxon>
        <taxon>Spermatophyta</taxon>
        <taxon>Magnoliopsida</taxon>
        <taxon>eudicotyledons</taxon>
        <taxon>Gunneridae</taxon>
        <taxon>Pentapetalae</taxon>
        <taxon>asterids</taxon>
        <taxon>Ericales</taxon>
        <taxon>Ericaceae</taxon>
        <taxon>Ericoideae</taxon>
        <taxon>Rhodoreae</taxon>
        <taxon>Rhododendron</taxon>
    </lineage>
</organism>
<keyword evidence="2" id="KW-1185">Reference proteome</keyword>
<dbReference type="AlphaFoldDB" id="A0A6A4M4G9"/>
<protein>
    <submittedName>
        <fullName evidence="1">Uncharacterized protein</fullName>
    </submittedName>
</protein>
<feature type="non-terminal residue" evidence="1">
    <location>
        <position position="1"/>
    </location>
</feature>
<accession>A0A6A4M4G9</accession>
<sequence>MWIKNLLWRVNGQMEEGIRVIGRVDFEYPVEWSPARIPVFRWGLNLTPSPGVLNLTPSPCLLGVAEKPDLAASDGPQKLVGAADESKID</sequence>